<keyword evidence="3" id="KW-1185">Reference proteome</keyword>
<evidence type="ECO:0000313" key="2">
    <source>
        <dbReference type="EMBL" id="TNN87428.1"/>
    </source>
</evidence>
<dbReference type="EMBL" id="SRLO01000010">
    <property type="protein sequence ID" value="TNN87428.1"/>
    <property type="molecule type" value="Genomic_DNA"/>
</dbReference>
<reference evidence="2 3" key="1">
    <citation type="submission" date="2019-03" db="EMBL/GenBank/DDBJ databases">
        <title>First draft genome of Liparis tanakae, snailfish: a comprehensive survey of snailfish specific genes.</title>
        <authorList>
            <person name="Kim W."/>
            <person name="Song I."/>
            <person name="Jeong J.-H."/>
            <person name="Kim D."/>
            <person name="Kim S."/>
            <person name="Ryu S."/>
            <person name="Song J.Y."/>
            <person name="Lee S.K."/>
        </authorList>
    </citation>
    <scope>NUCLEOTIDE SEQUENCE [LARGE SCALE GENOMIC DNA]</scope>
    <source>
        <tissue evidence="2">Muscle</tissue>
    </source>
</reference>
<feature type="compositionally biased region" description="Basic and acidic residues" evidence="1">
    <location>
        <begin position="210"/>
        <end position="222"/>
    </location>
</feature>
<sequence>MPRYETTRFPPRLNPPRRPPPASREGSLTSAPERSCSSRKVPAKVAMMATQLSTAMVMGSRELSWSAASELPWPTRKLSWDSRMYWLRCRQVPEKGSRELWGGQDRQARGLRLLQVRQGGGQGRQAGAVTGDIKFPTGEARRTFLHTALLKEVVAGVALCKAEKHQSEEGSGGPEGTVNMVEHIATSLNGIIVGTQLTWRHVMQTEAAEHTWERMPSSHDAPHVTSQYGRQLL</sequence>
<organism evidence="2 3">
    <name type="scientific">Liparis tanakae</name>
    <name type="common">Tanaka's snailfish</name>
    <dbReference type="NCBI Taxonomy" id="230148"/>
    <lineage>
        <taxon>Eukaryota</taxon>
        <taxon>Metazoa</taxon>
        <taxon>Chordata</taxon>
        <taxon>Craniata</taxon>
        <taxon>Vertebrata</taxon>
        <taxon>Euteleostomi</taxon>
        <taxon>Actinopterygii</taxon>
        <taxon>Neopterygii</taxon>
        <taxon>Teleostei</taxon>
        <taxon>Neoteleostei</taxon>
        <taxon>Acanthomorphata</taxon>
        <taxon>Eupercaria</taxon>
        <taxon>Perciformes</taxon>
        <taxon>Cottioidei</taxon>
        <taxon>Cottales</taxon>
        <taxon>Liparidae</taxon>
        <taxon>Liparis</taxon>
    </lineage>
</organism>
<feature type="compositionally biased region" description="Pro residues" evidence="1">
    <location>
        <begin position="12"/>
        <end position="22"/>
    </location>
</feature>
<evidence type="ECO:0000313" key="3">
    <source>
        <dbReference type="Proteomes" id="UP000314294"/>
    </source>
</evidence>
<accession>A0A4Z2JCT1</accession>
<protein>
    <submittedName>
        <fullName evidence="2">Uncharacterized protein</fullName>
    </submittedName>
</protein>
<feature type="compositionally biased region" description="Polar residues" evidence="1">
    <location>
        <begin position="224"/>
        <end position="233"/>
    </location>
</feature>
<gene>
    <name evidence="2" type="ORF">EYF80_002145</name>
</gene>
<comment type="caution">
    <text evidence="2">The sequence shown here is derived from an EMBL/GenBank/DDBJ whole genome shotgun (WGS) entry which is preliminary data.</text>
</comment>
<evidence type="ECO:0000256" key="1">
    <source>
        <dbReference type="SAM" id="MobiDB-lite"/>
    </source>
</evidence>
<name>A0A4Z2JCT1_9TELE</name>
<feature type="region of interest" description="Disordered" evidence="1">
    <location>
        <begin position="210"/>
        <end position="233"/>
    </location>
</feature>
<feature type="region of interest" description="Disordered" evidence="1">
    <location>
        <begin position="1"/>
        <end position="41"/>
    </location>
</feature>
<proteinExistence type="predicted"/>
<dbReference type="Proteomes" id="UP000314294">
    <property type="component" value="Unassembled WGS sequence"/>
</dbReference>
<dbReference type="AlphaFoldDB" id="A0A4Z2JCT1"/>